<name>A0A0N1P2J2_9EURO</name>
<dbReference type="Proteomes" id="UP000038010">
    <property type="component" value="Unassembled WGS sequence"/>
</dbReference>
<evidence type="ECO:0008006" key="3">
    <source>
        <dbReference type="Google" id="ProtNLM"/>
    </source>
</evidence>
<reference evidence="1 2" key="1">
    <citation type="submission" date="2015-06" db="EMBL/GenBank/DDBJ databases">
        <title>Draft genome of the ant-associated black yeast Phialophora attae CBS 131958.</title>
        <authorList>
            <person name="Moreno L.F."/>
            <person name="Stielow B.J."/>
            <person name="de Hoog S."/>
            <person name="Vicente V.A."/>
            <person name="Weiss V.A."/>
            <person name="de Vries M."/>
            <person name="Cruz L.M."/>
            <person name="Souza E.M."/>
        </authorList>
    </citation>
    <scope>NUCLEOTIDE SEQUENCE [LARGE SCALE GENOMIC DNA]</scope>
    <source>
        <strain evidence="1 2">CBS 131958</strain>
    </source>
</reference>
<comment type="caution">
    <text evidence="1">The sequence shown here is derived from an EMBL/GenBank/DDBJ whole genome shotgun (WGS) entry which is preliminary data.</text>
</comment>
<keyword evidence="2" id="KW-1185">Reference proteome</keyword>
<dbReference type="AlphaFoldDB" id="A0A0N1P2J2"/>
<gene>
    <name evidence="1" type="ORF">AB675_603</name>
</gene>
<dbReference type="RefSeq" id="XP_018005603.1">
    <property type="nucleotide sequence ID" value="XM_018146302.1"/>
</dbReference>
<dbReference type="VEuPathDB" id="FungiDB:AB675_603"/>
<evidence type="ECO:0000313" key="2">
    <source>
        <dbReference type="Proteomes" id="UP000038010"/>
    </source>
</evidence>
<protein>
    <recommendedName>
        <fullName evidence="3">F-box domain-containing protein</fullName>
    </recommendedName>
</protein>
<dbReference type="GeneID" id="28738171"/>
<accession>A0A0N1P2J2</accession>
<dbReference type="EMBL" id="LFJN01000001">
    <property type="protein sequence ID" value="KPI45640.1"/>
    <property type="molecule type" value="Genomic_DNA"/>
</dbReference>
<sequence length="180" mass="20769">MALTMLTLPTEVRSMIFQLVIIRHIDYYFPRYYRMDNPNVELLVICRQLYQENLPLLPTKLDLYLWGTHLNTLSHFVSQVSRINSWTSDNLLDRVGSIEVRVPRLSFNSITGGIYLKDPLGQAPARDLAQQLRRWGSDPSLVRYMMFHGIYEPSMPLLPVGDMKTIMLEIPRDGEGGGTR</sequence>
<evidence type="ECO:0000313" key="1">
    <source>
        <dbReference type="EMBL" id="KPI45640.1"/>
    </source>
</evidence>
<organism evidence="1 2">
    <name type="scientific">Cyphellophora attinorum</name>
    <dbReference type="NCBI Taxonomy" id="1664694"/>
    <lineage>
        <taxon>Eukaryota</taxon>
        <taxon>Fungi</taxon>
        <taxon>Dikarya</taxon>
        <taxon>Ascomycota</taxon>
        <taxon>Pezizomycotina</taxon>
        <taxon>Eurotiomycetes</taxon>
        <taxon>Chaetothyriomycetidae</taxon>
        <taxon>Chaetothyriales</taxon>
        <taxon>Cyphellophoraceae</taxon>
        <taxon>Cyphellophora</taxon>
    </lineage>
</organism>
<proteinExistence type="predicted"/>